<protein>
    <submittedName>
        <fullName evidence="2">Uncharacterized protein</fullName>
    </submittedName>
</protein>
<dbReference type="EMBL" id="CAAALY010018913">
    <property type="protein sequence ID" value="VEL13783.1"/>
    <property type="molecule type" value="Genomic_DNA"/>
</dbReference>
<feature type="transmembrane region" description="Helical" evidence="1">
    <location>
        <begin position="12"/>
        <end position="33"/>
    </location>
</feature>
<dbReference type="Proteomes" id="UP000784294">
    <property type="component" value="Unassembled WGS sequence"/>
</dbReference>
<evidence type="ECO:0000256" key="1">
    <source>
        <dbReference type="SAM" id="Phobius"/>
    </source>
</evidence>
<keyword evidence="1" id="KW-1133">Transmembrane helix</keyword>
<dbReference type="AlphaFoldDB" id="A0A448WKH6"/>
<organism evidence="2 3">
    <name type="scientific">Protopolystoma xenopodis</name>
    <dbReference type="NCBI Taxonomy" id="117903"/>
    <lineage>
        <taxon>Eukaryota</taxon>
        <taxon>Metazoa</taxon>
        <taxon>Spiralia</taxon>
        <taxon>Lophotrochozoa</taxon>
        <taxon>Platyhelminthes</taxon>
        <taxon>Monogenea</taxon>
        <taxon>Polyopisthocotylea</taxon>
        <taxon>Polystomatidea</taxon>
        <taxon>Polystomatidae</taxon>
        <taxon>Protopolystoma</taxon>
    </lineage>
</organism>
<name>A0A448WKH6_9PLAT</name>
<evidence type="ECO:0000313" key="3">
    <source>
        <dbReference type="Proteomes" id="UP000784294"/>
    </source>
</evidence>
<accession>A0A448WKH6</accession>
<sequence>MTRHLFAPVLPRVFSLILVVFCNIVLAFGAMVVEGGVDDDVGVTFVLSFSELCRFQTELTSFNHVLSTGRADEQKACILSFAALCKRTHCTSEHSYTSIHTISPSYAMIIRN</sequence>
<keyword evidence="1" id="KW-0472">Membrane</keyword>
<keyword evidence="3" id="KW-1185">Reference proteome</keyword>
<comment type="caution">
    <text evidence="2">The sequence shown here is derived from an EMBL/GenBank/DDBJ whole genome shotgun (WGS) entry which is preliminary data.</text>
</comment>
<reference evidence="2" key="1">
    <citation type="submission" date="2018-11" db="EMBL/GenBank/DDBJ databases">
        <authorList>
            <consortium name="Pathogen Informatics"/>
        </authorList>
    </citation>
    <scope>NUCLEOTIDE SEQUENCE</scope>
</reference>
<proteinExistence type="predicted"/>
<gene>
    <name evidence="2" type="ORF">PXEA_LOCUS7223</name>
</gene>
<evidence type="ECO:0000313" key="2">
    <source>
        <dbReference type="EMBL" id="VEL13783.1"/>
    </source>
</evidence>
<keyword evidence="1" id="KW-0812">Transmembrane</keyword>